<comment type="caution">
    <text evidence="9">The sequence shown here is derived from an EMBL/GenBank/DDBJ whole genome shotgun (WGS) entry which is preliminary data.</text>
</comment>
<dbReference type="InterPro" id="IPR003717">
    <property type="entry name" value="RecO"/>
</dbReference>
<keyword evidence="10" id="KW-1185">Reference proteome</keyword>
<evidence type="ECO:0000313" key="9">
    <source>
        <dbReference type="EMBL" id="MEQ2553579.1"/>
    </source>
</evidence>
<protein>
    <recommendedName>
        <fullName evidence="2 7">DNA repair protein RecO</fullName>
    </recommendedName>
    <alternativeName>
        <fullName evidence="6 7">Recombination protein O</fullName>
    </alternativeName>
</protein>
<dbReference type="Gene3D" id="2.40.50.140">
    <property type="entry name" value="Nucleic acid-binding proteins"/>
    <property type="match status" value="1"/>
</dbReference>
<dbReference type="InterPro" id="IPR022572">
    <property type="entry name" value="DNA_rep/recomb_RecO_N"/>
</dbReference>
<dbReference type="SUPFAM" id="SSF57863">
    <property type="entry name" value="ArfGap/RecO-like zinc finger"/>
    <property type="match status" value="1"/>
</dbReference>
<dbReference type="SUPFAM" id="SSF50249">
    <property type="entry name" value="Nucleic acid-binding proteins"/>
    <property type="match status" value="1"/>
</dbReference>
<dbReference type="HAMAP" id="MF_00201">
    <property type="entry name" value="RecO"/>
    <property type="match status" value="1"/>
</dbReference>
<name>A0ABV1H1K0_9FIRM</name>
<comment type="function">
    <text evidence="7">Involved in DNA repair and RecF pathway recombination.</text>
</comment>
<dbReference type="InterPro" id="IPR037278">
    <property type="entry name" value="ARFGAP/RecO"/>
</dbReference>
<comment type="similarity">
    <text evidence="1 7">Belongs to the RecO family.</text>
</comment>
<feature type="domain" description="DNA replication/recombination mediator RecO N-terminal" evidence="8">
    <location>
        <begin position="5"/>
        <end position="80"/>
    </location>
</feature>
<dbReference type="NCBIfam" id="TIGR00613">
    <property type="entry name" value="reco"/>
    <property type="match status" value="1"/>
</dbReference>
<accession>A0ABV1H1K0</accession>
<dbReference type="EMBL" id="JBBMFS010000001">
    <property type="protein sequence ID" value="MEQ2553579.1"/>
    <property type="molecule type" value="Genomic_DNA"/>
</dbReference>
<gene>
    <name evidence="7 9" type="primary">recO</name>
    <name evidence="9" type="ORF">WMO37_00920</name>
</gene>
<dbReference type="Pfam" id="PF11967">
    <property type="entry name" value="RecO_N"/>
    <property type="match status" value="1"/>
</dbReference>
<dbReference type="Gene3D" id="6.20.220.20">
    <property type="entry name" value="Recombination protein O, zinc-binding domain"/>
    <property type="match status" value="1"/>
</dbReference>
<dbReference type="PANTHER" id="PTHR33991">
    <property type="entry name" value="DNA REPAIR PROTEIN RECO"/>
    <property type="match status" value="1"/>
</dbReference>
<dbReference type="InterPro" id="IPR012340">
    <property type="entry name" value="NA-bd_OB-fold"/>
</dbReference>
<keyword evidence="4 7" id="KW-0233">DNA recombination</keyword>
<evidence type="ECO:0000259" key="8">
    <source>
        <dbReference type="Pfam" id="PF11967"/>
    </source>
</evidence>
<dbReference type="PANTHER" id="PTHR33991:SF1">
    <property type="entry name" value="DNA REPAIR PROTEIN RECO"/>
    <property type="match status" value="1"/>
</dbReference>
<keyword evidence="3 7" id="KW-0227">DNA damage</keyword>
<evidence type="ECO:0000256" key="1">
    <source>
        <dbReference type="ARBA" id="ARBA00007452"/>
    </source>
</evidence>
<evidence type="ECO:0000313" key="10">
    <source>
        <dbReference type="Proteomes" id="UP001546774"/>
    </source>
</evidence>
<organism evidence="9 10">
    <name type="scientific">Lachnospira intestinalis</name>
    <dbReference type="NCBI Taxonomy" id="3133158"/>
    <lineage>
        <taxon>Bacteria</taxon>
        <taxon>Bacillati</taxon>
        <taxon>Bacillota</taxon>
        <taxon>Clostridia</taxon>
        <taxon>Lachnospirales</taxon>
        <taxon>Lachnospiraceae</taxon>
        <taxon>Lachnospira</taxon>
    </lineage>
</organism>
<evidence type="ECO:0000256" key="7">
    <source>
        <dbReference type="HAMAP-Rule" id="MF_00201"/>
    </source>
</evidence>
<dbReference type="InterPro" id="IPR042242">
    <property type="entry name" value="RecO_C"/>
</dbReference>
<keyword evidence="5 7" id="KW-0234">DNA repair</keyword>
<evidence type="ECO:0000256" key="6">
    <source>
        <dbReference type="ARBA" id="ARBA00033409"/>
    </source>
</evidence>
<evidence type="ECO:0000256" key="5">
    <source>
        <dbReference type="ARBA" id="ARBA00023204"/>
    </source>
</evidence>
<dbReference type="Pfam" id="PF02565">
    <property type="entry name" value="RecO_C"/>
    <property type="match status" value="1"/>
</dbReference>
<dbReference type="Gene3D" id="1.20.1440.120">
    <property type="entry name" value="Recombination protein O, C-terminal domain"/>
    <property type="match status" value="1"/>
</dbReference>
<proteinExistence type="inferred from homology"/>
<sequence length="245" mass="27242">MGDITEVTGMILSSMPVGEFDRRVVLLTKERGKISAFAKGARKPNSPLVGITRAFIFGTFQVYEGRTSYTIRQASITHYFEAVISDLDAVCYACYFAEIADYYGRENLDAADMLNLLYVSLKALANKKIPDTLVKCIFELRMIALNGECPEVFACKNCGGTQDLDTYSMTADGIYCHACHGQAPDGIQLEESTVYTLQYIVTAPLEKLYTFTVSENVLTELKMVLKRICAKHLDKQMKSEAMLPG</sequence>
<evidence type="ECO:0000256" key="2">
    <source>
        <dbReference type="ARBA" id="ARBA00021310"/>
    </source>
</evidence>
<dbReference type="Proteomes" id="UP001546774">
    <property type="component" value="Unassembled WGS sequence"/>
</dbReference>
<reference evidence="9" key="1">
    <citation type="submission" date="2024-03" db="EMBL/GenBank/DDBJ databases">
        <title>Human intestinal bacterial collection.</title>
        <authorList>
            <person name="Pauvert C."/>
            <person name="Hitch T.C.A."/>
            <person name="Clavel T."/>
        </authorList>
    </citation>
    <scope>NUCLEOTIDE SEQUENCE [LARGE SCALE GENOMIC DNA]</scope>
    <source>
        <strain evidence="9">CLA-AA-H89B</strain>
    </source>
</reference>
<evidence type="ECO:0000256" key="3">
    <source>
        <dbReference type="ARBA" id="ARBA00022763"/>
    </source>
</evidence>
<evidence type="ECO:0000256" key="4">
    <source>
        <dbReference type="ARBA" id="ARBA00023172"/>
    </source>
</evidence>